<dbReference type="Proteomes" id="UP000000771">
    <property type="component" value="Chromosome"/>
</dbReference>
<evidence type="ECO:0000313" key="11">
    <source>
        <dbReference type="EMBL" id="ACU53255.1"/>
    </source>
</evidence>
<dbReference type="EMBL" id="CP001631">
    <property type="protein sequence ID" value="ACU53255.1"/>
    <property type="molecule type" value="Genomic_DNA"/>
</dbReference>
<keyword evidence="3 11" id="KW-0347">Helicase</keyword>
<dbReference type="PROSITE" id="PS51192">
    <property type="entry name" value="HELICASE_ATP_BIND_1"/>
    <property type="match status" value="1"/>
</dbReference>
<dbReference type="GO" id="GO:0003724">
    <property type="term" value="F:RNA helicase activity"/>
    <property type="evidence" value="ECO:0007669"/>
    <property type="project" value="InterPro"/>
</dbReference>
<evidence type="ECO:0000313" key="12">
    <source>
        <dbReference type="Proteomes" id="UP000000771"/>
    </source>
</evidence>
<evidence type="ECO:0000256" key="1">
    <source>
        <dbReference type="ARBA" id="ARBA00022741"/>
    </source>
</evidence>
<dbReference type="GO" id="GO:0005524">
    <property type="term" value="F:ATP binding"/>
    <property type="evidence" value="ECO:0007669"/>
    <property type="project" value="UniProtKB-KW"/>
</dbReference>
<dbReference type="STRING" id="525909.Afer_0286"/>
<dbReference type="GO" id="GO:0003676">
    <property type="term" value="F:nucleic acid binding"/>
    <property type="evidence" value="ECO:0007669"/>
    <property type="project" value="InterPro"/>
</dbReference>
<evidence type="ECO:0000256" key="2">
    <source>
        <dbReference type="ARBA" id="ARBA00022801"/>
    </source>
</evidence>
<comment type="similarity">
    <text evidence="5">Belongs to the DEAD box helicase family.</text>
</comment>
<evidence type="ECO:0000259" key="8">
    <source>
        <dbReference type="PROSITE" id="PS51192"/>
    </source>
</evidence>
<dbReference type="Pfam" id="PF00270">
    <property type="entry name" value="DEAD"/>
    <property type="match status" value="1"/>
</dbReference>
<accession>C7M2L1</accession>
<dbReference type="InterPro" id="IPR050079">
    <property type="entry name" value="DEAD_box_RNA_helicase"/>
</dbReference>
<keyword evidence="1" id="KW-0547">Nucleotide-binding</keyword>
<feature type="domain" description="DEAD-box RNA helicase Q" evidence="10">
    <location>
        <begin position="16"/>
        <end position="44"/>
    </location>
</feature>
<evidence type="ECO:0000256" key="5">
    <source>
        <dbReference type="ARBA" id="ARBA00038437"/>
    </source>
</evidence>
<keyword evidence="12" id="KW-1185">Reference proteome</keyword>
<feature type="domain" description="Helicase ATP-binding" evidence="8">
    <location>
        <begin position="47"/>
        <end position="219"/>
    </location>
</feature>
<evidence type="ECO:0000256" key="6">
    <source>
        <dbReference type="PROSITE-ProRule" id="PRU00552"/>
    </source>
</evidence>
<evidence type="ECO:0000259" key="10">
    <source>
        <dbReference type="PROSITE" id="PS51195"/>
    </source>
</evidence>
<dbReference type="eggNOG" id="COG0513">
    <property type="taxonomic scope" value="Bacteria"/>
</dbReference>
<proteinExistence type="inferred from homology"/>
<dbReference type="InterPro" id="IPR044742">
    <property type="entry name" value="DEAD/DEAH_RhlB"/>
</dbReference>
<dbReference type="Pfam" id="PF00271">
    <property type="entry name" value="Helicase_C"/>
    <property type="match status" value="1"/>
</dbReference>
<dbReference type="InterPro" id="IPR027417">
    <property type="entry name" value="P-loop_NTPase"/>
</dbReference>
<dbReference type="PROSITE" id="PS51195">
    <property type="entry name" value="Q_MOTIF"/>
    <property type="match status" value="1"/>
</dbReference>
<feature type="region of interest" description="Disordered" evidence="7">
    <location>
        <begin position="377"/>
        <end position="467"/>
    </location>
</feature>
<keyword evidence="4" id="KW-0067">ATP-binding</keyword>
<name>C7M2L1_ACIFD</name>
<protein>
    <submittedName>
        <fullName evidence="11">DEAD/DEAH box helicase domain protein</fullName>
    </submittedName>
</protein>
<reference evidence="11 12" key="1">
    <citation type="journal article" date="2009" name="Stand. Genomic Sci.">
        <title>Complete genome sequence of Acidimicrobium ferrooxidans type strain (ICP).</title>
        <authorList>
            <person name="Clum A."/>
            <person name="Nolan M."/>
            <person name="Lang E."/>
            <person name="Glavina Del Rio T."/>
            <person name="Tice H."/>
            <person name="Copeland A."/>
            <person name="Cheng J.F."/>
            <person name="Lucas S."/>
            <person name="Chen F."/>
            <person name="Bruce D."/>
            <person name="Goodwin L."/>
            <person name="Pitluck S."/>
            <person name="Ivanova N."/>
            <person name="Mavrommatis K."/>
            <person name="Mikhailova N."/>
            <person name="Pati A."/>
            <person name="Chen A."/>
            <person name="Palaniappan K."/>
            <person name="Goker M."/>
            <person name="Spring S."/>
            <person name="Land M."/>
            <person name="Hauser L."/>
            <person name="Chang Y.J."/>
            <person name="Jeffries C.C."/>
            <person name="Chain P."/>
            <person name="Bristow J."/>
            <person name="Eisen J.A."/>
            <person name="Markowitz V."/>
            <person name="Hugenholtz P."/>
            <person name="Kyrpides N.C."/>
            <person name="Klenk H.P."/>
            <person name="Lapidus A."/>
        </authorList>
    </citation>
    <scope>NUCLEOTIDE SEQUENCE [LARGE SCALE GENOMIC DNA]</scope>
    <source>
        <strain evidence="12">DSM 10331 / JCM 15462 / NBRC 103882 / ICP</strain>
    </source>
</reference>
<dbReference type="Gene3D" id="3.40.50.300">
    <property type="entry name" value="P-loop containing nucleotide triphosphate hydrolases"/>
    <property type="match status" value="2"/>
</dbReference>
<dbReference type="KEGG" id="afo:Afer_0286"/>
<feature type="compositionally biased region" description="Basic and acidic residues" evidence="7">
    <location>
        <begin position="442"/>
        <end position="451"/>
    </location>
</feature>
<dbReference type="GO" id="GO:0016787">
    <property type="term" value="F:hydrolase activity"/>
    <property type="evidence" value="ECO:0007669"/>
    <property type="project" value="UniProtKB-KW"/>
</dbReference>
<dbReference type="SUPFAM" id="SSF52540">
    <property type="entry name" value="P-loop containing nucleoside triphosphate hydrolases"/>
    <property type="match status" value="1"/>
</dbReference>
<dbReference type="SMART" id="SM00487">
    <property type="entry name" value="DEXDc"/>
    <property type="match status" value="1"/>
</dbReference>
<dbReference type="PANTHER" id="PTHR47959:SF13">
    <property type="entry name" value="ATP-DEPENDENT RNA HELICASE RHLE"/>
    <property type="match status" value="1"/>
</dbReference>
<dbReference type="CDD" id="cd00268">
    <property type="entry name" value="DEADc"/>
    <property type="match status" value="1"/>
</dbReference>
<dbReference type="PANTHER" id="PTHR47959">
    <property type="entry name" value="ATP-DEPENDENT RNA HELICASE RHLE-RELATED"/>
    <property type="match status" value="1"/>
</dbReference>
<dbReference type="RefSeq" id="WP_015797758.1">
    <property type="nucleotide sequence ID" value="NC_013124.1"/>
</dbReference>
<dbReference type="CDD" id="cd18787">
    <property type="entry name" value="SF2_C_DEAD"/>
    <property type="match status" value="1"/>
</dbReference>
<dbReference type="InterPro" id="IPR001650">
    <property type="entry name" value="Helicase_C-like"/>
</dbReference>
<dbReference type="AlphaFoldDB" id="C7M2L1"/>
<keyword evidence="2" id="KW-0378">Hydrolase</keyword>
<organism evidence="11 12">
    <name type="scientific">Acidimicrobium ferrooxidans (strain DSM 10331 / JCM 15462 / NBRC 103882 / ICP)</name>
    <dbReference type="NCBI Taxonomy" id="525909"/>
    <lineage>
        <taxon>Bacteria</taxon>
        <taxon>Bacillati</taxon>
        <taxon>Actinomycetota</taxon>
        <taxon>Acidimicrobiia</taxon>
        <taxon>Acidimicrobiales</taxon>
        <taxon>Acidimicrobiaceae</taxon>
        <taxon>Acidimicrobium</taxon>
    </lineage>
</organism>
<evidence type="ECO:0000256" key="7">
    <source>
        <dbReference type="SAM" id="MobiDB-lite"/>
    </source>
</evidence>
<dbReference type="InterPro" id="IPR014001">
    <property type="entry name" value="Helicase_ATP-bd"/>
</dbReference>
<gene>
    <name evidence="11" type="ordered locus">Afer_0286</name>
</gene>
<feature type="short sequence motif" description="Q motif" evidence="6">
    <location>
        <begin position="16"/>
        <end position="44"/>
    </location>
</feature>
<dbReference type="PROSITE" id="PS51194">
    <property type="entry name" value="HELICASE_CTER"/>
    <property type="match status" value="1"/>
</dbReference>
<evidence type="ECO:0000256" key="3">
    <source>
        <dbReference type="ARBA" id="ARBA00022806"/>
    </source>
</evidence>
<dbReference type="InterPro" id="IPR014014">
    <property type="entry name" value="RNA_helicase_DEAD_Q_motif"/>
</dbReference>
<dbReference type="SMART" id="SM00490">
    <property type="entry name" value="HELICc"/>
    <property type="match status" value="1"/>
</dbReference>
<feature type="compositionally biased region" description="Basic residues" evidence="7">
    <location>
        <begin position="341"/>
        <end position="350"/>
    </location>
</feature>
<evidence type="ECO:0000256" key="4">
    <source>
        <dbReference type="ARBA" id="ARBA00022840"/>
    </source>
</evidence>
<dbReference type="InterPro" id="IPR011545">
    <property type="entry name" value="DEAD/DEAH_box_helicase_dom"/>
</dbReference>
<dbReference type="HOGENOM" id="CLU_003041_1_3_11"/>
<dbReference type="GO" id="GO:0005829">
    <property type="term" value="C:cytosol"/>
    <property type="evidence" value="ECO:0007669"/>
    <property type="project" value="TreeGrafter"/>
</dbReference>
<evidence type="ECO:0000259" key="9">
    <source>
        <dbReference type="PROSITE" id="PS51194"/>
    </source>
</evidence>
<feature type="compositionally biased region" description="Basic and acidic residues" evidence="7">
    <location>
        <begin position="392"/>
        <end position="414"/>
    </location>
</feature>
<feature type="region of interest" description="Disordered" evidence="7">
    <location>
        <begin position="334"/>
        <end position="356"/>
    </location>
</feature>
<sequence length="467" mass="50046">MHADLTTPTSKPVAGSSFADLGVPEPLVAVATAQGLLEPTPIQRAALPDALAGRDVLGSAPTGTGKTLAFGLAVLARVSASARAKHPRALILAPTRELAMQIADALDAFARAERRSVAVFYGGVGYGRQLQQLRRGVDVVVATPGRLADLRERGDVDLSHVEVVVVDEADRMADMGFLPEVRRLVQATSSERQTMLFSATFEGPVETLVRELCHDPVRHVVTRPDDEQGEVGHHFWNVDPSERLQVTAAAVRAAGPAVVFCRTRRGADRIAERLRGEGLATAAIHGDLNQRQRERALEGFRAGRIDALVATDVAARGIHVDDVPLVIHFDPPERTTDYVHRSGRTGRAGRRGSVVSLVGPRERSFVRSLQRELGLPHGLGAPDAALLPGSGRVEHVGGRRPAVGREVEESRAASEGRGVPRQRDPRARRGSIGSRQGGAVRSDARSARADAPRGGAASPRRPRRPER</sequence>
<feature type="domain" description="Helicase C-terminal" evidence="9">
    <location>
        <begin position="245"/>
        <end position="389"/>
    </location>
</feature>